<dbReference type="InterPro" id="IPR004000">
    <property type="entry name" value="Actin"/>
</dbReference>
<feature type="compositionally biased region" description="Basic and acidic residues" evidence="3">
    <location>
        <begin position="194"/>
        <end position="226"/>
    </location>
</feature>
<comment type="similarity">
    <text evidence="1">Belongs to the actin family.</text>
</comment>
<keyword evidence="5" id="KW-1185">Reference proteome</keyword>
<dbReference type="Pfam" id="PF00022">
    <property type="entry name" value="Actin"/>
    <property type="match status" value="1"/>
</dbReference>
<dbReference type="SMART" id="SM00268">
    <property type="entry name" value="ACTIN"/>
    <property type="match status" value="1"/>
</dbReference>
<dbReference type="OrthoDB" id="7340501at2759"/>
<dbReference type="Gene3D" id="3.90.640.10">
    <property type="entry name" value="Actin, Chain A, domain 4"/>
    <property type="match status" value="1"/>
</dbReference>
<sequence>MQLKYPTFPAKMTSVQAQQLVHDHAYIAQDYQQTLRDIENRDTFADIDRLIQFPFTAPVIEEKSEEELARQAAKKEENSRRLREAAAKSRLEKLVAREQEYEAFTNLKNAKASTKKADWMAQLKQTGFKDENDLDETIKQVESAIQRARNKELGIDETEEKEPPATHLLDIPDDELDEPEKKEKRKQRLLKASYDARMRAKVAKEEAKAQEAENARLEEERRKENPEQWVQETQEKRQEVIDRIKKRKRLAADLSDRRSRASQLRMKSIANLASETNGSKRRRKGQEEDTFGADDEDWMIYREISRDDDEDEEEEDLALLNHYESQLLQYDPNFLPEHSFESSSSPINTLLYQLAHGTYPPYDPADISQTYQLHVNIERARVSEVLFQPSIIGLDQAGIVETVGDVVKTFDASSRERVRKNIFLTGGFTALPGLPERLLDNIRSIYPAGSKVQVRRAKDPLLDAWKGAAKFALSSSFQQHCVSRKEYEEYGGEYIKEHGLGNVFRS</sequence>
<accession>A0A1X2J149</accession>
<proteinExistence type="inferred from homology"/>
<name>A0A1X2J149_9FUNG</name>
<dbReference type="FunFam" id="3.30.420.40:FF:000058">
    <property type="entry name" value="Putative actin-related protein 5"/>
    <property type="match status" value="1"/>
</dbReference>
<evidence type="ECO:0000313" key="5">
    <source>
        <dbReference type="Proteomes" id="UP000193560"/>
    </source>
</evidence>
<dbReference type="STRING" id="90262.A0A1X2J149"/>
<dbReference type="Proteomes" id="UP000193560">
    <property type="component" value="Unassembled WGS sequence"/>
</dbReference>
<feature type="region of interest" description="Disordered" evidence="3">
    <location>
        <begin position="252"/>
        <end position="292"/>
    </location>
</feature>
<comment type="caution">
    <text evidence="4">The sequence shown here is derived from an EMBL/GenBank/DDBJ whole genome shotgun (WGS) entry which is preliminary data.</text>
</comment>
<dbReference type="GO" id="GO:0006338">
    <property type="term" value="P:chromatin remodeling"/>
    <property type="evidence" value="ECO:0007669"/>
    <property type="project" value="EnsemblFungi"/>
</dbReference>
<dbReference type="SUPFAM" id="SSF53067">
    <property type="entry name" value="Actin-like ATPase domain"/>
    <property type="match status" value="1"/>
</dbReference>
<evidence type="ECO:0000313" key="4">
    <source>
        <dbReference type="EMBL" id="ORZ25531.1"/>
    </source>
</evidence>
<dbReference type="Gene3D" id="3.30.420.40">
    <property type="match status" value="2"/>
</dbReference>
<gene>
    <name evidence="4" type="ORF">BCR42DRAFT_315937</name>
</gene>
<evidence type="ECO:0000256" key="1">
    <source>
        <dbReference type="RuleBase" id="RU000487"/>
    </source>
</evidence>
<organism evidence="4 5">
    <name type="scientific">Absidia repens</name>
    <dbReference type="NCBI Taxonomy" id="90262"/>
    <lineage>
        <taxon>Eukaryota</taxon>
        <taxon>Fungi</taxon>
        <taxon>Fungi incertae sedis</taxon>
        <taxon>Mucoromycota</taxon>
        <taxon>Mucoromycotina</taxon>
        <taxon>Mucoromycetes</taxon>
        <taxon>Mucorales</taxon>
        <taxon>Cunninghamellaceae</taxon>
        <taxon>Absidia</taxon>
    </lineage>
</organism>
<dbReference type="AlphaFoldDB" id="A0A1X2J149"/>
<dbReference type="PANTHER" id="PTHR11937">
    <property type="entry name" value="ACTIN"/>
    <property type="match status" value="1"/>
</dbReference>
<keyword evidence="2" id="KW-0175">Coiled coil</keyword>
<evidence type="ECO:0000256" key="2">
    <source>
        <dbReference type="SAM" id="Coils"/>
    </source>
</evidence>
<feature type="coiled-coil region" evidence="2">
    <location>
        <begin position="65"/>
        <end position="92"/>
    </location>
</feature>
<evidence type="ECO:0000256" key="3">
    <source>
        <dbReference type="SAM" id="MobiDB-lite"/>
    </source>
</evidence>
<dbReference type="InterPro" id="IPR043129">
    <property type="entry name" value="ATPase_NBD"/>
</dbReference>
<dbReference type="GO" id="GO:0031011">
    <property type="term" value="C:Ino80 complex"/>
    <property type="evidence" value="ECO:0007669"/>
    <property type="project" value="EnsemblFungi"/>
</dbReference>
<reference evidence="4 5" key="1">
    <citation type="submission" date="2016-07" db="EMBL/GenBank/DDBJ databases">
        <title>Pervasive Adenine N6-methylation of Active Genes in Fungi.</title>
        <authorList>
            <consortium name="DOE Joint Genome Institute"/>
            <person name="Mondo S.J."/>
            <person name="Dannebaum R.O."/>
            <person name="Kuo R.C."/>
            <person name="Labutti K."/>
            <person name="Haridas S."/>
            <person name="Kuo A."/>
            <person name="Salamov A."/>
            <person name="Ahrendt S.R."/>
            <person name="Lipzen A."/>
            <person name="Sullivan W."/>
            <person name="Andreopoulos W.B."/>
            <person name="Clum A."/>
            <person name="Lindquist E."/>
            <person name="Daum C."/>
            <person name="Ramamoorthy G.K."/>
            <person name="Gryganskyi A."/>
            <person name="Culley D."/>
            <person name="Magnuson J.K."/>
            <person name="James T.Y."/>
            <person name="O'Malley M.A."/>
            <person name="Stajich J.E."/>
            <person name="Spatafora J.W."/>
            <person name="Visel A."/>
            <person name="Grigoriev I.V."/>
        </authorList>
    </citation>
    <scope>NUCLEOTIDE SEQUENCE [LARGE SCALE GENOMIC DNA]</scope>
    <source>
        <strain evidence="4 5">NRRL 1336</strain>
    </source>
</reference>
<dbReference type="EMBL" id="MCGE01000001">
    <property type="protein sequence ID" value="ORZ25531.1"/>
    <property type="molecule type" value="Genomic_DNA"/>
</dbReference>
<feature type="region of interest" description="Disordered" evidence="3">
    <location>
        <begin position="149"/>
        <end position="238"/>
    </location>
</feature>
<protein>
    <recommendedName>
        <fullName evidence="6">Actin-related protein 5</fullName>
    </recommendedName>
</protein>
<evidence type="ECO:0008006" key="6">
    <source>
        <dbReference type="Google" id="ProtNLM"/>
    </source>
</evidence>